<evidence type="ECO:0000313" key="8">
    <source>
        <dbReference type="Proteomes" id="UP000284731"/>
    </source>
</evidence>
<dbReference type="Gene3D" id="3.40.50.150">
    <property type="entry name" value="Vaccinia Virus protein VP39"/>
    <property type="match status" value="1"/>
</dbReference>
<dbReference type="HAMAP" id="MF_00074">
    <property type="entry name" value="16SrRNA_methyltr_G"/>
    <property type="match status" value="1"/>
</dbReference>
<feature type="binding site" evidence="6">
    <location>
        <position position="143"/>
    </location>
    <ligand>
        <name>S-adenosyl-L-methionine</name>
        <dbReference type="ChEBI" id="CHEBI:59789"/>
    </ligand>
</feature>
<evidence type="ECO:0000256" key="4">
    <source>
        <dbReference type="ARBA" id="ARBA00022679"/>
    </source>
</evidence>
<comment type="caution">
    <text evidence="7">The sequence shown here is derived from an EMBL/GenBank/DDBJ whole genome shotgun (WGS) entry which is preliminary data.</text>
</comment>
<feature type="binding site" evidence="6">
    <location>
        <begin position="126"/>
        <end position="127"/>
    </location>
    <ligand>
        <name>S-adenosyl-L-methionine</name>
        <dbReference type="ChEBI" id="CHEBI:59789"/>
    </ligand>
</feature>
<dbReference type="InterPro" id="IPR029063">
    <property type="entry name" value="SAM-dependent_MTases_sf"/>
</dbReference>
<evidence type="ECO:0000256" key="6">
    <source>
        <dbReference type="HAMAP-Rule" id="MF_00074"/>
    </source>
</evidence>
<dbReference type="PANTHER" id="PTHR31760">
    <property type="entry name" value="S-ADENOSYL-L-METHIONINE-DEPENDENT METHYLTRANSFERASES SUPERFAMILY PROTEIN"/>
    <property type="match status" value="1"/>
</dbReference>
<keyword evidence="4 6" id="KW-0808">Transferase</keyword>
<keyword evidence="2 6" id="KW-0698">rRNA processing</keyword>
<keyword evidence="1 6" id="KW-0963">Cytoplasm</keyword>
<sequence>MTIQELIEKTAELQISLSETQVKQLEQYAQLLVEWNEKMNLTAITEHGEILEKHFYDSILPLGKGKIFGKIADVGTGAGFPGLVWKIVKPELDVSLIEPTGKRCTFLQEVMNQLHLENIHVYNTRAEEQVKTDREQYDVVTARAVANLRVLSELCIPLVKVNGLFLAMKGMQGNVEAKEAANATKMLGVELEETQDISLYTGDMRVNLYYRKVSHTPQQYPRNYGQIKKKPL</sequence>
<feature type="binding site" evidence="6">
    <location>
        <position position="75"/>
    </location>
    <ligand>
        <name>S-adenosyl-L-methionine</name>
        <dbReference type="ChEBI" id="CHEBI:59789"/>
    </ligand>
</feature>
<protein>
    <recommendedName>
        <fullName evidence="6">Ribosomal RNA small subunit methyltransferase G</fullName>
        <ecNumber evidence="6">2.1.1.-</ecNumber>
    </recommendedName>
    <alternativeName>
        <fullName evidence="6">16S rRNA 7-methylguanosine methyltransferase</fullName>
        <shortName evidence="6">16S rRNA m7G methyltransferase</shortName>
    </alternativeName>
</protein>
<dbReference type="CDD" id="cd02440">
    <property type="entry name" value="AdoMet_MTases"/>
    <property type="match status" value="1"/>
</dbReference>
<comment type="similarity">
    <text evidence="6">Belongs to the methyltransferase superfamily. RNA methyltransferase RsmG family.</text>
</comment>
<dbReference type="InterPro" id="IPR003682">
    <property type="entry name" value="rRNA_ssu_MeTfrase_G"/>
</dbReference>
<accession>A0A412PHF3</accession>
<dbReference type="PANTHER" id="PTHR31760:SF0">
    <property type="entry name" value="S-ADENOSYL-L-METHIONINE-DEPENDENT METHYLTRANSFERASES SUPERFAMILY PROTEIN"/>
    <property type="match status" value="1"/>
</dbReference>
<feature type="binding site" evidence="6">
    <location>
        <begin position="98"/>
        <end position="100"/>
    </location>
    <ligand>
        <name>S-adenosyl-L-methionine</name>
        <dbReference type="ChEBI" id="CHEBI:59789"/>
    </ligand>
</feature>
<dbReference type="FunFam" id="3.40.50.150:FF:000041">
    <property type="entry name" value="Ribosomal RNA small subunit methyltransferase G"/>
    <property type="match status" value="1"/>
</dbReference>
<dbReference type="SUPFAM" id="SSF53335">
    <property type="entry name" value="S-adenosyl-L-methionine-dependent methyltransferases"/>
    <property type="match status" value="1"/>
</dbReference>
<dbReference type="GO" id="GO:0070043">
    <property type="term" value="F:rRNA (guanine-N7-)-methyltransferase activity"/>
    <property type="evidence" value="ECO:0007669"/>
    <property type="project" value="UniProtKB-UniRule"/>
</dbReference>
<comment type="function">
    <text evidence="6">Specifically methylates the N7 position of a guanine in 16S rRNA.</text>
</comment>
<evidence type="ECO:0000256" key="3">
    <source>
        <dbReference type="ARBA" id="ARBA00022603"/>
    </source>
</evidence>
<evidence type="ECO:0000256" key="2">
    <source>
        <dbReference type="ARBA" id="ARBA00022552"/>
    </source>
</evidence>
<dbReference type="Pfam" id="PF02527">
    <property type="entry name" value="GidB"/>
    <property type="match status" value="1"/>
</dbReference>
<evidence type="ECO:0000313" key="7">
    <source>
        <dbReference type="EMBL" id="RGT57595.1"/>
    </source>
</evidence>
<proteinExistence type="inferred from homology"/>
<evidence type="ECO:0000256" key="5">
    <source>
        <dbReference type="ARBA" id="ARBA00022691"/>
    </source>
</evidence>
<comment type="subcellular location">
    <subcellularLocation>
        <location evidence="6">Cytoplasm</location>
    </subcellularLocation>
</comment>
<organism evidence="7 8">
    <name type="scientific">Solobacterium moorei</name>
    <dbReference type="NCBI Taxonomy" id="102148"/>
    <lineage>
        <taxon>Bacteria</taxon>
        <taxon>Bacillati</taxon>
        <taxon>Bacillota</taxon>
        <taxon>Erysipelotrichia</taxon>
        <taxon>Erysipelotrichales</taxon>
        <taxon>Erysipelotrichaceae</taxon>
        <taxon>Solobacterium</taxon>
    </lineage>
</organism>
<feature type="binding site" evidence="6">
    <location>
        <position position="80"/>
    </location>
    <ligand>
        <name>S-adenosyl-L-methionine</name>
        <dbReference type="ChEBI" id="CHEBI:59789"/>
    </ligand>
</feature>
<dbReference type="AlphaFoldDB" id="A0A412PHF3"/>
<name>A0A412PHF3_9FIRM</name>
<reference evidence="7 8" key="1">
    <citation type="submission" date="2018-08" db="EMBL/GenBank/DDBJ databases">
        <title>A genome reference for cultivated species of the human gut microbiota.</title>
        <authorList>
            <person name="Zou Y."/>
            <person name="Xue W."/>
            <person name="Luo G."/>
        </authorList>
    </citation>
    <scope>NUCLEOTIDE SEQUENCE [LARGE SCALE GENOMIC DNA]</scope>
    <source>
        <strain evidence="7 8">AF18-46</strain>
    </source>
</reference>
<dbReference type="EMBL" id="QRWX01000001">
    <property type="protein sequence ID" value="RGT57595.1"/>
    <property type="molecule type" value="Genomic_DNA"/>
</dbReference>
<dbReference type="EC" id="2.1.1.-" evidence="6"/>
<keyword evidence="5 6" id="KW-0949">S-adenosyl-L-methionine</keyword>
<dbReference type="NCBIfam" id="TIGR00138">
    <property type="entry name" value="rsmG_gidB"/>
    <property type="match status" value="1"/>
</dbReference>
<gene>
    <name evidence="6" type="primary">rsmG</name>
    <name evidence="7" type="ORF">DWX20_00665</name>
</gene>
<dbReference type="RefSeq" id="WP_118764103.1">
    <property type="nucleotide sequence ID" value="NZ_CABJCF010000001.1"/>
</dbReference>
<dbReference type="GO" id="GO:0005829">
    <property type="term" value="C:cytosol"/>
    <property type="evidence" value="ECO:0007669"/>
    <property type="project" value="TreeGrafter"/>
</dbReference>
<keyword evidence="3 6" id="KW-0489">Methyltransferase</keyword>
<dbReference type="PIRSF" id="PIRSF003078">
    <property type="entry name" value="GidB"/>
    <property type="match status" value="1"/>
</dbReference>
<evidence type="ECO:0000256" key="1">
    <source>
        <dbReference type="ARBA" id="ARBA00022490"/>
    </source>
</evidence>
<dbReference type="Proteomes" id="UP000284731">
    <property type="component" value="Unassembled WGS sequence"/>
</dbReference>